<dbReference type="GO" id="GO:0006635">
    <property type="term" value="P:fatty acid beta-oxidation"/>
    <property type="evidence" value="ECO:0007669"/>
    <property type="project" value="TreeGrafter"/>
</dbReference>
<dbReference type="PANTHER" id="PTHR43853:SF15">
    <property type="entry name" value="3-KETOACYL-COA THIOLASE 5, PEROXISOMAL"/>
    <property type="match status" value="1"/>
</dbReference>
<evidence type="ECO:0000313" key="4">
    <source>
        <dbReference type="EMBL" id="RYQ90380.1"/>
    </source>
</evidence>
<evidence type="ECO:0000259" key="2">
    <source>
        <dbReference type="Pfam" id="PF00108"/>
    </source>
</evidence>
<proteinExistence type="inferred from homology"/>
<sequence length="223" mass="24201">MINFTASFEEDQQQFQCHDTEGQGILSSFEYLYSPLALFGKKKAAPPPPSKKAAAAVTPANDELAKWYESGKFKDEIIPVSTKIVDPKTREEKQIIVSADDSIQPNSTLMDLTKLKPAFQKDSSTTAGNASQVSDGAAAVLLMKRRVAMQKGLSIIGTFRSFATVRVDPAIIGVGLAFAIPAAVKSTGLELHDIDLFEINEVLVLLVENANLFAIYFIMSVPC</sequence>
<comment type="similarity">
    <text evidence="1">Belongs to the thiolase-like superfamily. Thiolase family.</text>
</comment>
<dbReference type="GO" id="GO:0005777">
    <property type="term" value="C:peroxisome"/>
    <property type="evidence" value="ECO:0007669"/>
    <property type="project" value="TreeGrafter"/>
</dbReference>
<name>A0A444XL08_ARAHY</name>
<dbReference type="Gene3D" id="3.40.47.10">
    <property type="match status" value="1"/>
</dbReference>
<dbReference type="EMBL" id="SDMP01000019">
    <property type="protein sequence ID" value="RYQ90380.1"/>
    <property type="molecule type" value="Genomic_DNA"/>
</dbReference>
<dbReference type="Proteomes" id="UP000289738">
    <property type="component" value="Chromosome B09"/>
</dbReference>
<dbReference type="InterPro" id="IPR020617">
    <property type="entry name" value="Thiolase_C"/>
</dbReference>
<dbReference type="Pfam" id="PF00108">
    <property type="entry name" value="Thiolase_N"/>
    <property type="match status" value="1"/>
</dbReference>
<dbReference type="GO" id="GO:0003988">
    <property type="term" value="F:acetyl-CoA C-acyltransferase activity"/>
    <property type="evidence" value="ECO:0007669"/>
    <property type="project" value="TreeGrafter"/>
</dbReference>
<evidence type="ECO:0008006" key="6">
    <source>
        <dbReference type="Google" id="ProtNLM"/>
    </source>
</evidence>
<keyword evidence="1" id="KW-0808">Transferase</keyword>
<feature type="domain" description="Thiolase C-terminal" evidence="3">
    <location>
        <begin position="155"/>
        <end position="203"/>
    </location>
</feature>
<dbReference type="GO" id="GO:0010124">
    <property type="term" value="P:phenylacetate catabolic process"/>
    <property type="evidence" value="ECO:0007669"/>
    <property type="project" value="TreeGrafter"/>
</dbReference>
<dbReference type="PANTHER" id="PTHR43853">
    <property type="entry name" value="3-KETOACYL-COA THIOLASE, PEROXISOMAL"/>
    <property type="match status" value="1"/>
</dbReference>
<organism evidence="4 5">
    <name type="scientific">Arachis hypogaea</name>
    <name type="common">Peanut</name>
    <dbReference type="NCBI Taxonomy" id="3818"/>
    <lineage>
        <taxon>Eukaryota</taxon>
        <taxon>Viridiplantae</taxon>
        <taxon>Streptophyta</taxon>
        <taxon>Embryophyta</taxon>
        <taxon>Tracheophyta</taxon>
        <taxon>Spermatophyta</taxon>
        <taxon>Magnoliopsida</taxon>
        <taxon>eudicotyledons</taxon>
        <taxon>Gunneridae</taxon>
        <taxon>Pentapetalae</taxon>
        <taxon>rosids</taxon>
        <taxon>fabids</taxon>
        <taxon>Fabales</taxon>
        <taxon>Fabaceae</taxon>
        <taxon>Papilionoideae</taxon>
        <taxon>50 kb inversion clade</taxon>
        <taxon>dalbergioids sensu lato</taxon>
        <taxon>Dalbergieae</taxon>
        <taxon>Pterocarpus clade</taxon>
        <taxon>Arachis</taxon>
    </lineage>
</organism>
<evidence type="ECO:0000313" key="5">
    <source>
        <dbReference type="Proteomes" id="UP000289738"/>
    </source>
</evidence>
<reference evidence="4 5" key="1">
    <citation type="submission" date="2019-01" db="EMBL/GenBank/DDBJ databases">
        <title>Sequencing of cultivated peanut Arachis hypogaea provides insights into genome evolution and oil improvement.</title>
        <authorList>
            <person name="Chen X."/>
        </authorList>
    </citation>
    <scope>NUCLEOTIDE SEQUENCE [LARGE SCALE GENOMIC DNA]</scope>
    <source>
        <strain evidence="5">cv. Fuhuasheng</strain>
        <tissue evidence="4">Leaves</tissue>
    </source>
</reference>
<keyword evidence="5" id="KW-1185">Reference proteome</keyword>
<feature type="domain" description="Thiolase N-terminal" evidence="2">
    <location>
        <begin position="66"/>
        <end position="145"/>
    </location>
</feature>
<evidence type="ECO:0000259" key="3">
    <source>
        <dbReference type="Pfam" id="PF02803"/>
    </source>
</evidence>
<dbReference type="STRING" id="3818.A0A444XL08"/>
<dbReference type="InterPro" id="IPR020616">
    <property type="entry name" value="Thiolase_N"/>
</dbReference>
<comment type="caution">
    <text evidence="4">The sequence shown here is derived from an EMBL/GenBank/DDBJ whole genome shotgun (WGS) entry which is preliminary data.</text>
</comment>
<dbReference type="InterPro" id="IPR016039">
    <property type="entry name" value="Thiolase-like"/>
</dbReference>
<evidence type="ECO:0000256" key="1">
    <source>
        <dbReference type="RuleBase" id="RU003557"/>
    </source>
</evidence>
<gene>
    <name evidence="4" type="ORF">Ahy_B09g096497</name>
</gene>
<protein>
    <recommendedName>
        <fullName evidence="6">Thiolase N-terminal domain-containing protein</fullName>
    </recommendedName>
</protein>
<keyword evidence="1" id="KW-0012">Acyltransferase</keyword>
<accession>A0A444XL08</accession>
<dbReference type="AlphaFoldDB" id="A0A444XL08"/>
<dbReference type="SUPFAM" id="SSF53901">
    <property type="entry name" value="Thiolase-like"/>
    <property type="match status" value="2"/>
</dbReference>
<dbReference type="Pfam" id="PF02803">
    <property type="entry name" value="Thiolase_C"/>
    <property type="match status" value="1"/>
</dbReference>
<dbReference type="InterPro" id="IPR050215">
    <property type="entry name" value="Thiolase-like_sf_Thiolase"/>
</dbReference>